<dbReference type="InterPro" id="IPR035218">
    <property type="entry name" value="DUF5327"/>
</dbReference>
<reference evidence="2 3" key="1">
    <citation type="submission" date="2021-05" db="EMBL/GenBank/DDBJ databases">
        <title>Novel Bacillus species.</title>
        <authorList>
            <person name="Liu G."/>
        </authorList>
    </citation>
    <scope>NUCLEOTIDE SEQUENCE [LARGE SCALE GENOMIC DNA]</scope>
    <source>
        <strain evidence="2 3">FJAT-49682</strain>
    </source>
</reference>
<dbReference type="EMBL" id="JAGYPN010000002">
    <property type="protein sequence ID" value="MBS4223489.1"/>
    <property type="molecule type" value="Genomic_DNA"/>
</dbReference>
<evidence type="ECO:0000256" key="1">
    <source>
        <dbReference type="SAM" id="MobiDB-lite"/>
    </source>
</evidence>
<sequence length="96" mass="10785">MSISYETLINKMEIELKKARQAKGAQQLRGHMYALKALAEVVLEEGQSEYKIIEPFVDKHQVTSNERIQQVSPVSTVSTEPLKTEDGANGDSLFDF</sequence>
<gene>
    <name evidence="2" type="ORF">KHA91_12105</name>
</gene>
<organism evidence="2 3">
    <name type="scientific">Lederbergia citrea</name>
    <dbReference type="NCBI Taxonomy" id="2833581"/>
    <lineage>
        <taxon>Bacteria</taxon>
        <taxon>Bacillati</taxon>
        <taxon>Bacillota</taxon>
        <taxon>Bacilli</taxon>
        <taxon>Bacillales</taxon>
        <taxon>Bacillaceae</taxon>
        <taxon>Lederbergia</taxon>
    </lineage>
</organism>
<comment type="caution">
    <text evidence="2">The sequence shown here is derived from an EMBL/GenBank/DDBJ whole genome shotgun (WGS) entry which is preliminary data.</text>
</comment>
<accession>A0A942UT50</accession>
<proteinExistence type="predicted"/>
<protein>
    <submittedName>
        <fullName evidence="2">YwdI family protein</fullName>
    </submittedName>
</protein>
<evidence type="ECO:0000313" key="2">
    <source>
        <dbReference type="EMBL" id="MBS4223489.1"/>
    </source>
</evidence>
<name>A0A942UT50_9BACI</name>
<dbReference type="Pfam" id="PF17261">
    <property type="entry name" value="DUF5327"/>
    <property type="match status" value="1"/>
</dbReference>
<evidence type="ECO:0000313" key="3">
    <source>
        <dbReference type="Proteomes" id="UP000676456"/>
    </source>
</evidence>
<dbReference type="RefSeq" id="WP_213098492.1">
    <property type="nucleotide sequence ID" value="NZ_JAGYPN010000002.1"/>
</dbReference>
<feature type="compositionally biased region" description="Polar residues" evidence="1">
    <location>
        <begin position="67"/>
        <end position="81"/>
    </location>
</feature>
<dbReference type="Proteomes" id="UP000676456">
    <property type="component" value="Unassembled WGS sequence"/>
</dbReference>
<keyword evidence="3" id="KW-1185">Reference proteome</keyword>
<feature type="region of interest" description="Disordered" evidence="1">
    <location>
        <begin position="67"/>
        <end position="96"/>
    </location>
</feature>
<dbReference type="AlphaFoldDB" id="A0A942UT50"/>